<comment type="caution">
    <text evidence="2">The sequence shown here is derived from an EMBL/GenBank/DDBJ whole genome shotgun (WGS) entry which is preliminary data.</text>
</comment>
<dbReference type="Pfam" id="PF13673">
    <property type="entry name" value="Acetyltransf_10"/>
    <property type="match status" value="1"/>
</dbReference>
<keyword evidence="3" id="KW-1185">Reference proteome</keyword>
<name>A0ABQ8N3B7_PYRGI</name>
<evidence type="ECO:0000259" key="1">
    <source>
        <dbReference type="PROSITE" id="PS51186"/>
    </source>
</evidence>
<dbReference type="InterPro" id="IPR052523">
    <property type="entry name" value="Trichothecene_AcTrans"/>
</dbReference>
<dbReference type="PANTHER" id="PTHR42791:SF2">
    <property type="entry name" value="N-ACETYLTRANSFERASE DOMAIN-CONTAINING PROTEIN"/>
    <property type="match status" value="1"/>
</dbReference>
<dbReference type="Proteomes" id="UP001059893">
    <property type="component" value="Unassembled WGS sequence"/>
</dbReference>
<proteinExistence type="predicted"/>
<dbReference type="SUPFAM" id="SSF55729">
    <property type="entry name" value="Acyl-CoA N-acyltransferases (Nat)"/>
    <property type="match status" value="1"/>
</dbReference>
<dbReference type="PROSITE" id="PS51186">
    <property type="entry name" value="GNAT"/>
    <property type="match status" value="1"/>
</dbReference>
<protein>
    <recommendedName>
        <fullName evidence="1">N-acetyltransferase domain-containing protein</fullName>
    </recommendedName>
</protein>
<sequence length="231" mass="26087">MFEILEPCKGDCQHMAEIHFKAMHSNPLLHAQFPTEESIRHLETFLGRHYEVVRSLAAYRALIAKHITYGCVAGFACWETDISDGEQEHGKAEDSDLRYSKGCRKEYLEQYAALAANAEKEVMRGEPCYRKSPCERVRSGRLKQSSADLSFVCVHPDYQGQGAGTLLAEAVLSRAQARSVPVYLESTPEAVRIYERLGFVAVGGFEMEIPRSGANTPTEKYREVYHHLEQQ</sequence>
<organism evidence="2 3">
    <name type="scientific">Pyricularia grisea</name>
    <name type="common">Crabgrass-specific blast fungus</name>
    <name type="synonym">Magnaporthe grisea</name>
    <dbReference type="NCBI Taxonomy" id="148305"/>
    <lineage>
        <taxon>Eukaryota</taxon>
        <taxon>Fungi</taxon>
        <taxon>Dikarya</taxon>
        <taxon>Ascomycota</taxon>
        <taxon>Pezizomycotina</taxon>
        <taxon>Sordariomycetes</taxon>
        <taxon>Sordariomycetidae</taxon>
        <taxon>Magnaporthales</taxon>
        <taxon>Pyriculariaceae</taxon>
        <taxon>Pyricularia</taxon>
    </lineage>
</organism>
<evidence type="ECO:0000313" key="3">
    <source>
        <dbReference type="Proteomes" id="UP001059893"/>
    </source>
</evidence>
<dbReference type="EMBL" id="JABSND010000450">
    <property type="protein sequence ID" value="KAI6290586.1"/>
    <property type="molecule type" value="Genomic_DNA"/>
</dbReference>
<dbReference type="Gene3D" id="3.40.630.30">
    <property type="match status" value="1"/>
</dbReference>
<dbReference type="CDD" id="cd04301">
    <property type="entry name" value="NAT_SF"/>
    <property type="match status" value="1"/>
</dbReference>
<dbReference type="InterPro" id="IPR016181">
    <property type="entry name" value="Acyl_CoA_acyltransferase"/>
</dbReference>
<dbReference type="PANTHER" id="PTHR42791">
    <property type="entry name" value="GNAT FAMILY ACETYLTRANSFERASE"/>
    <property type="match status" value="1"/>
</dbReference>
<feature type="domain" description="N-acetyltransferase" evidence="1">
    <location>
        <begin position="72"/>
        <end position="223"/>
    </location>
</feature>
<dbReference type="InterPro" id="IPR000182">
    <property type="entry name" value="GNAT_dom"/>
</dbReference>
<gene>
    <name evidence="2" type="ORF">MCOR33_011208</name>
</gene>
<evidence type="ECO:0000313" key="2">
    <source>
        <dbReference type="EMBL" id="KAI6290586.1"/>
    </source>
</evidence>
<accession>A0ABQ8N3B7</accession>
<reference evidence="2" key="1">
    <citation type="submission" date="2021-01" db="EMBL/GenBank/DDBJ databases">
        <title>Deciphering the adaptive evolutionary patterns associated with biogeogrpahic diversity in the finger millet blast pathogen Magnaporthe oryzae in Eastern Africa.</title>
        <authorList>
            <person name="Onyema G."/>
            <person name="Shittu T.A."/>
            <person name="Dodsworth S."/>
            <person name="Devilliers S."/>
            <person name="Muthumeenakshi S."/>
            <person name="Sreenivasaprasad S."/>
        </authorList>
    </citation>
    <scope>NUCLEOTIDE SEQUENCE</scope>
    <source>
        <strain evidence="2">D15/s37</strain>
    </source>
</reference>